<proteinExistence type="predicted"/>
<gene>
    <name evidence="1" type="ORF">XDN619_LOCUS7810</name>
</gene>
<name>A0A816PCI3_9BILA</name>
<evidence type="ECO:0000313" key="1">
    <source>
        <dbReference type="EMBL" id="CAF2047011.1"/>
    </source>
</evidence>
<evidence type="ECO:0000313" key="2">
    <source>
        <dbReference type="Proteomes" id="UP000663887"/>
    </source>
</evidence>
<accession>A0A816PCI3</accession>
<protein>
    <submittedName>
        <fullName evidence="1">Uncharacterized protein</fullName>
    </submittedName>
</protein>
<organism evidence="1 2">
    <name type="scientific">Rotaria magnacalcarata</name>
    <dbReference type="NCBI Taxonomy" id="392030"/>
    <lineage>
        <taxon>Eukaryota</taxon>
        <taxon>Metazoa</taxon>
        <taxon>Spiralia</taxon>
        <taxon>Gnathifera</taxon>
        <taxon>Rotifera</taxon>
        <taxon>Eurotatoria</taxon>
        <taxon>Bdelloidea</taxon>
        <taxon>Philodinida</taxon>
        <taxon>Philodinidae</taxon>
        <taxon>Rotaria</taxon>
    </lineage>
</organism>
<comment type="caution">
    <text evidence="1">The sequence shown here is derived from an EMBL/GenBank/DDBJ whole genome shotgun (WGS) entry which is preliminary data.</text>
</comment>
<reference evidence="1" key="1">
    <citation type="submission" date="2021-02" db="EMBL/GenBank/DDBJ databases">
        <authorList>
            <person name="Nowell W R."/>
        </authorList>
    </citation>
    <scope>NUCLEOTIDE SEQUENCE</scope>
</reference>
<sequence>MNNFGDSDFSRCSYYSPNRTVICGVFYTPLQGSLQQVAMIEGGYELLMLEIIEEAAFSSNISSGIYLYQTSTSVAPLTPVSSEPYYGGFCFCIRNNCNADFATCTQGMNIPSYLLAYNGSTSSTSSVSTGSS</sequence>
<dbReference type="EMBL" id="CAJNRG010002381">
    <property type="protein sequence ID" value="CAF2047011.1"/>
    <property type="molecule type" value="Genomic_DNA"/>
</dbReference>
<dbReference type="Proteomes" id="UP000663887">
    <property type="component" value="Unassembled WGS sequence"/>
</dbReference>
<dbReference type="AlphaFoldDB" id="A0A816PCI3"/>